<evidence type="ECO:0000313" key="3">
    <source>
        <dbReference type="Proteomes" id="UP001221217"/>
    </source>
</evidence>
<accession>A0AAJ1MKI6</accession>
<dbReference type="AlphaFoldDB" id="A0AAJ1MKI6"/>
<dbReference type="Pfam" id="PF17253">
    <property type="entry name" value="DUF5320"/>
    <property type="match status" value="1"/>
</dbReference>
<sequence>MGNGMGPNGMGPRTGRGLGYCNGFEAPGAYSRGGRGMGLGRGVNGFAGGGRGIGRRGFAGMGGYGYVNNVPPVNSEEMLRDEAEFLENRLKAIRDQLDSGKDSD</sequence>
<reference evidence="2 3" key="1">
    <citation type="submission" date="2022-12" db="EMBL/GenBank/DDBJ databases">
        <title>Metagenome assembled genome from gulf of manar.</title>
        <authorList>
            <person name="Kohli P."/>
            <person name="Pk S."/>
            <person name="Venkata Ramana C."/>
            <person name="Sasikala C."/>
        </authorList>
    </citation>
    <scope>NUCLEOTIDE SEQUENCE [LARGE SCALE GENOMIC DNA]</scope>
    <source>
        <strain evidence="2">JB008</strain>
    </source>
</reference>
<evidence type="ECO:0000313" key="2">
    <source>
        <dbReference type="EMBL" id="MDC7228618.1"/>
    </source>
</evidence>
<organism evidence="2 3">
    <name type="scientific">Candidatus Thalassospirochaeta sargassi</name>
    <dbReference type="NCBI Taxonomy" id="3119039"/>
    <lineage>
        <taxon>Bacteria</taxon>
        <taxon>Pseudomonadati</taxon>
        <taxon>Spirochaetota</taxon>
        <taxon>Spirochaetia</taxon>
        <taxon>Spirochaetales</taxon>
        <taxon>Spirochaetaceae</taxon>
        <taxon>Candidatus Thalassospirochaeta</taxon>
    </lineage>
</organism>
<proteinExistence type="predicted"/>
<dbReference type="Proteomes" id="UP001221217">
    <property type="component" value="Unassembled WGS sequence"/>
</dbReference>
<dbReference type="EMBL" id="JAQQAL010000052">
    <property type="protein sequence ID" value="MDC7228618.1"/>
    <property type="molecule type" value="Genomic_DNA"/>
</dbReference>
<protein>
    <submittedName>
        <fullName evidence="2">DUF5320 domain-containing protein</fullName>
    </submittedName>
</protein>
<feature type="coiled-coil region" evidence="1">
    <location>
        <begin position="76"/>
        <end position="103"/>
    </location>
</feature>
<gene>
    <name evidence="2" type="ORF">PQJ61_17785</name>
</gene>
<dbReference type="InterPro" id="IPR035205">
    <property type="entry name" value="DUF5320"/>
</dbReference>
<keyword evidence="1" id="KW-0175">Coiled coil</keyword>
<name>A0AAJ1MKI6_9SPIO</name>
<evidence type="ECO:0000256" key="1">
    <source>
        <dbReference type="SAM" id="Coils"/>
    </source>
</evidence>
<comment type="caution">
    <text evidence="2">The sequence shown here is derived from an EMBL/GenBank/DDBJ whole genome shotgun (WGS) entry which is preliminary data.</text>
</comment>